<dbReference type="Pfam" id="PF07963">
    <property type="entry name" value="N_methyl"/>
    <property type="match status" value="1"/>
</dbReference>
<dbReference type="STRING" id="1656094.BFC18_17415"/>
<dbReference type="Proteomes" id="UP000175691">
    <property type="component" value="Unassembled WGS sequence"/>
</dbReference>
<comment type="caution">
    <text evidence="2">The sequence shown here is derived from an EMBL/GenBank/DDBJ whole genome shotgun (WGS) entry which is preliminary data.</text>
</comment>
<reference evidence="2 3" key="1">
    <citation type="submission" date="2016-08" db="EMBL/GenBank/DDBJ databases">
        <authorList>
            <person name="Seilhamer J.J."/>
        </authorList>
    </citation>
    <scope>NUCLEOTIDE SEQUENCE [LARGE SCALE GENOMIC DNA]</scope>
    <source>
        <strain evidence="2 3">KCTC 42603</strain>
    </source>
</reference>
<dbReference type="EMBL" id="MDHN01000039">
    <property type="protein sequence ID" value="OFC69503.1"/>
    <property type="molecule type" value="Genomic_DNA"/>
</dbReference>
<dbReference type="InterPro" id="IPR012902">
    <property type="entry name" value="N_methyl_site"/>
</dbReference>
<proteinExistence type="predicted"/>
<dbReference type="PANTHER" id="PTHR30093:SF7">
    <property type="entry name" value="MSHA MAJOR PILIN SUBUNIT MSHA"/>
    <property type="match status" value="1"/>
</dbReference>
<keyword evidence="1" id="KW-0472">Membrane</keyword>
<dbReference type="NCBIfam" id="TIGR02532">
    <property type="entry name" value="IV_pilin_GFxxxE"/>
    <property type="match status" value="1"/>
</dbReference>
<evidence type="ECO:0000313" key="3">
    <source>
        <dbReference type="Proteomes" id="UP000175691"/>
    </source>
</evidence>
<dbReference type="Gene3D" id="3.30.700.10">
    <property type="entry name" value="Glycoprotein, Type 4 Pilin"/>
    <property type="match status" value="1"/>
</dbReference>
<name>A0A1E7Z7I5_9ALTE</name>
<dbReference type="PROSITE" id="PS00409">
    <property type="entry name" value="PROKAR_NTER_METHYL"/>
    <property type="match status" value="1"/>
</dbReference>
<organism evidence="2 3">
    <name type="scientific">Alteromonas confluentis</name>
    <dbReference type="NCBI Taxonomy" id="1656094"/>
    <lineage>
        <taxon>Bacteria</taxon>
        <taxon>Pseudomonadati</taxon>
        <taxon>Pseudomonadota</taxon>
        <taxon>Gammaproteobacteria</taxon>
        <taxon>Alteromonadales</taxon>
        <taxon>Alteromonadaceae</taxon>
        <taxon>Alteromonas/Salinimonas group</taxon>
        <taxon>Alteromonas</taxon>
    </lineage>
</organism>
<dbReference type="PANTHER" id="PTHR30093">
    <property type="entry name" value="GENERAL SECRETION PATHWAY PROTEIN G"/>
    <property type="match status" value="1"/>
</dbReference>
<evidence type="ECO:0008006" key="4">
    <source>
        <dbReference type="Google" id="ProtNLM"/>
    </source>
</evidence>
<dbReference type="AlphaFoldDB" id="A0A1E7Z7I5"/>
<gene>
    <name evidence="2" type="ORF">BFC18_17415</name>
</gene>
<protein>
    <recommendedName>
        <fullName evidence="4">Pilin</fullName>
    </recommendedName>
</protein>
<accession>A0A1E7Z7I5</accession>
<evidence type="ECO:0000313" key="2">
    <source>
        <dbReference type="EMBL" id="OFC69503.1"/>
    </source>
</evidence>
<dbReference type="InterPro" id="IPR045584">
    <property type="entry name" value="Pilin-like"/>
</dbReference>
<sequence length="181" mass="19472">MDIKIAVKLVMNTSSRHSGFTLIELIIVIVILGTLAVTAAPRFIDLQDDANAASVQGVGSAFGSAIKLAHLKWRAGGHSGPVDNLDVFGNGQNVIDFNQYGWPAQSYTPYEASPMTDNAWDCASLWNALLTNGSPTVAEDNSADYQATYENNTCTYVLQAQPAFSIYYSSLTGEIVIDDTL</sequence>
<keyword evidence="3" id="KW-1185">Reference proteome</keyword>
<keyword evidence="1" id="KW-0812">Transmembrane</keyword>
<feature type="transmembrane region" description="Helical" evidence="1">
    <location>
        <begin position="21"/>
        <end position="44"/>
    </location>
</feature>
<evidence type="ECO:0000256" key="1">
    <source>
        <dbReference type="SAM" id="Phobius"/>
    </source>
</evidence>
<keyword evidence="1" id="KW-1133">Transmembrane helix</keyword>
<dbReference type="SUPFAM" id="SSF54523">
    <property type="entry name" value="Pili subunits"/>
    <property type="match status" value="1"/>
</dbReference>